<protein>
    <submittedName>
        <fullName evidence="5">Putative hydrolase or acyltransferase (Alpha/beta hydrolase superfamily)</fullName>
    </submittedName>
</protein>
<organism evidence="5 6">
    <name type="scientific">Phaeobacter inhibens</name>
    <dbReference type="NCBI Taxonomy" id="221822"/>
    <lineage>
        <taxon>Bacteria</taxon>
        <taxon>Pseudomonadati</taxon>
        <taxon>Pseudomonadota</taxon>
        <taxon>Alphaproteobacteria</taxon>
        <taxon>Rhodobacterales</taxon>
        <taxon>Roseobacteraceae</taxon>
        <taxon>Phaeobacter</taxon>
    </lineage>
</organism>
<gene>
    <name evidence="5" type="ORF">PhaeoP88_01523</name>
</gene>
<reference evidence="5 6" key="2">
    <citation type="journal article" date="2017" name="Genome Biol. Evol.">
        <title>Trajectories and Drivers of Genome Evolution in Surface-Associated Marine Phaeobacter.</title>
        <authorList>
            <person name="Freese H.M."/>
            <person name="Sikorski J."/>
            <person name="Bunk B."/>
            <person name="Scheuner C."/>
            <person name="Meier-Kolthoff J.P."/>
            <person name="Sproer C."/>
            <person name="Gram L."/>
            <person name="Overmann J."/>
        </authorList>
    </citation>
    <scope>NUCLEOTIDE SEQUENCE [LARGE SCALE GENOMIC DNA]</scope>
    <source>
        <strain evidence="5 6">P88</strain>
    </source>
</reference>
<dbReference type="GO" id="GO:0047372">
    <property type="term" value="F:monoacylglycerol lipase activity"/>
    <property type="evidence" value="ECO:0007669"/>
    <property type="project" value="TreeGrafter"/>
</dbReference>
<keyword evidence="3" id="KW-0812">Transmembrane</keyword>
<dbReference type="Pfam" id="PF00561">
    <property type="entry name" value="Abhydrolase_1"/>
    <property type="match status" value="1"/>
</dbReference>
<dbReference type="PRINTS" id="PR00793">
    <property type="entry name" value="PROAMNOPTASE"/>
</dbReference>
<feature type="transmembrane region" description="Helical" evidence="3">
    <location>
        <begin position="14"/>
        <end position="35"/>
    </location>
</feature>
<dbReference type="EMBL" id="CP010725">
    <property type="protein sequence ID" value="AUQ98900.1"/>
    <property type="molecule type" value="Genomic_DNA"/>
</dbReference>
<comment type="similarity">
    <text evidence="1">Belongs to the peptidase S33 family.</text>
</comment>
<evidence type="ECO:0000259" key="4">
    <source>
        <dbReference type="Pfam" id="PF00561"/>
    </source>
</evidence>
<evidence type="ECO:0000256" key="2">
    <source>
        <dbReference type="ARBA" id="ARBA00022801"/>
    </source>
</evidence>
<dbReference type="GO" id="GO:0016746">
    <property type="term" value="F:acyltransferase activity"/>
    <property type="evidence" value="ECO:0007669"/>
    <property type="project" value="UniProtKB-KW"/>
</dbReference>
<feature type="domain" description="AB hydrolase-1" evidence="4">
    <location>
        <begin position="82"/>
        <end position="188"/>
    </location>
</feature>
<dbReference type="InterPro" id="IPR050266">
    <property type="entry name" value="AB_hydrolase_sf"/>
</dbReference>
<dbReference type="InterPro" id="IPR002410">
    <property type="entry name" value="Peptidase_S33"/>
</dbReference>
<name>A0A2I7K8R4_9RHOB</name>
<keyword evidence="3" id="KW-1133">Transmembrane helix</keyword>
<dbReference type="GO" id="GO:0008233">
    <property type="term" value="F:peptidase activity"/>
    <property type="evidence" value="ECO:0007669"/>
    <property type="project" value="InterPro"/>
</dbReference>
<evidence type="ECO:0000313" key="5">
    <source>
        <dbReference type="EMBL" id="AUQ98900.1"/>
    </source>
</evidence>
<dbReference type="GO" id="GO:0016020">
    <property type="term" value="C:membrane"/>
    <property type="evidence" value="ECO:0007669"/>
    <property type="project" value="TreeGrafter"/>
</dbReference>
<dbReference type="RefSeq" id="WP_254696693.1">
    <property type="nucleotide sequence ID" value="NZ_CP010725.1"/>
</dbReference>
<keyword evidence="3" id="KW-0472">Membrane</keyword>
<reference evidence="5 6" key="1">
    <citation type="journal article" date="2017" name="Front. Microbiol.">
        <title>Phaeobacter piscinae sp. nov., a species of the Roseobacter group and potential aquaculture probiont.</title>
        <authorList>
            <person name="Sonnenschein E.C."/>
            <person name="Phippen C.B.W."/>
            <person name="Nielsen K.F."/>
            <person name="Mateiu R.V."/>
            <person name="Melchiorsen J."/>
            <person name="Gram L."/>
            <person name="Overmann J."/>
            <person name="Freese H.M."/>
        </authorList>
    </citation>
    <scope>NUCLEOTIDE SEQUENCE [LARGE SCALE GENOMIC DNA]</scope>
    <source>
        <strain evidence="5 6">P88</strain>
    </source>
</reference>
<dbReference type="PRINTS" id="PR00111">
    <property type="entry name" value="ABHYDROLASE"/>
</dbReference>
<dbReference type="PANTHER" id="PTHR43798">
    <property type="entry name" value="MONOACYLGLYCEROL LIPASE"/>
    <property type="match status" value="1"/>
</dbReference>
<keyword evidence="5" id="KW-0808">Transferase</keyword>
<evidence type="ECO:0000256" key="3">
    <source>
        <dbReference type="SAM" id="Phobius"/>
    </source>
</evidence>
<dbReference type="GO" id="GO:0046464">
    <property type="term" value="P:acylglycerol catabolic process"/>
    <property type="evidence" value="ECO:0007669"/>
    <property type="project" value="TreeGrafter"/>
</dbReference>
<dbReference type="SUPFAM" id="SSF53474">
    <property type="entry name" value="alpha/beta-Hydrolases"/>
    <property type="match status" value="1"/>
</dbReference>
<dbReference type="InterPro" id="IPR029058">
    <property type="entry name" value="AB_hydrolase_fold"/>
</dbReference>
<proteinExistence type="inferred from homology"/>
<sequence length="343" mass="36317">MISINPPPSTWLRLGIKGVVTAGLVLALGVGVTLWRATTREAEAVLAYPPQGTFVTVEGQQVHLLDLGQPAALPAGARAPDLVLIHGASGHIRDMTFRLAPTLSDRYRVIIVDRPGLGYSDRTRGAQASLSRQAALIRGAVAELGAKRPIVLGQSYGGGVALAWALDAPESLSALVTVGAVSHPWPTPLSTFYKITSSPLGQRLAVPVLTAYVPETTIRDTLTEVFAPQPVPAGYFEHFGPGLTLRRSALRANARQRADLLAEIKVMAPRYSALRLPIEAVHGSADTTVGLDLHARQLERDVPTLNLTVLEGIGHMPHQVATDAVAAAVDRAAARAATAENLR</sequence>
<dbReference type="Gene3D" id="3.40.50.1820">
    <property type="entry name" value="alpha/beta hydrolase"/>
    <property type="match status" value="1"/>
</dbReference>
<evidence type="ECO:0000256" key="1">
    <source>
        <dbReference type="ARBA" id="ARBA00010088"/>
    </source>
</evidence>
<dbReference type="PANTHER" id="PTHR43798:SF5">
    <property type="entry name" value="MONOACYLGLYCEROL LIPASE ABHD6"/>
    <property type="match status" value="1"/>
</dbReference>
<keyword evidence="5" id="KW-0012">Acyltransferase</keyword>
<dbReference type="AlphaFoldDB" id="A0A2I7K8R4"/>
<dbReference type="Proteomes" id="UP000236447">
    <property type="component" value="Chromosome"/>
</dbReference>
<evidence type="ECO:0000313" key="6">
    <source>
        <dbReference type="Proteomes" id="UP000236447"/>
    </source>
</evidence>
<keyword evidence="2 5" id="KW-0378">Hydrolase</keyword>
<dbReference type="InterPro" id="IPR000073">
    <property type="entry name" value="AB_hydrolase_1"/>
</dbReference>
<accession>A0A2I7K8R4</accession>
<dbReference type="GO" id="GO:0006508">
    <property type="term" value="P:proteolysis"/>
    <property type="evidence" value="ECO:0007669"/>
    <property type="project" value="InterPro"/>
</dbReference>